<protein>
    <submittedName>
        <fullName evidence="2">Ornithine lipid N-methyltransferase</fullName>
    </submittedName>
</protein>
<dbReference type="Proteomes" id="UP000722750">
    <property type="component" value="Unassembled WGS sequence"/>
</dbReference>
<proteinExistence type="predicted"/>
<dbReference type="InterPro" id="IPR041698">
    <property type="entry name" value="Methyltransf_25"/>
</dbReference>
<dbReference type="Pfam" id="PF13649">
    <property type="entry name" value="Methyltransf_25"/>
    <property type="match status" value="1"/>
</dbReference>
<name>A0A942A137_9BACT</name>
<reference evidence="2" key="1">
    <citation type="journal article" date="2021" name="ISME J.">
        <title>Fine-scale metabolic discontinuity in a stratified prokaryote microbiome of a Red Sea deep halocline.</title>
        <authorList>
            <person name="Michoud G."/>
            <person name="Ngugi D.K."/>
            <person name="Barozzi A."/>
            <person name="Merlino G."/>
            <person name="Calleja M.L."/>
            <person name="Delgado-Huertas A."/>
            <person name="Moran X.A.G."/>
            <person name="Daffonchio D."/>
        </authorList>
    </citation>
    <scope>NUCLEOTIDE SEQUENCE</scope>
    <source>
        <strain evidence="2">SuakinDeep_MAG55_1</strain>
    </source>
</reference>
<dbReference type="CDD" id="cd02440">
    <property type="entry name" value="AdoMet_MTases"/>
    <property type="match status" value="1"/>
</dbReference>
<feature type="domain" description="Methyltransferase" evidence="1">
    <location>
        <begin position="43"/>
        <end position="141"/>
    </location>
</feature>
<gene>
    <name evidence="2" type="ORF">MAG551_01947</name>
</gene>
<organism evidence="2 3">
    <name type="scientific">Candidatus Scalindua arabica</name>
    <dbReference type="NCBI Taxonomy" id="1127984"/>
    <lineage>
        <taxon>Bacteria</taxon>
        <taxon>Pseudomonadati</taxon>
        <taxon>Planctomycetota</taxon>
        <taxon>Candidatus Brocadiia</taxon>
        <taxon>Candidatus Brocadiales</taxon>
        <taxon>Candidatus Scalinduaceae</taxon>
        <taxon>Candidatus Scalindua</taxon>
    </lineage>
</organism>
<dbReference type="SUPFAM" id="SSF53335">
    <property type="entry name" value="S-adenosyl-L-methionine-dependent methyltransferases"/>
    <property type="match status" value="1"/>
</dbReference>
<dbReference type="Gene3D" id="3.40.50.150">
    <property type="entry name" value="Vaccinia Virus protein VP39"/>
    <property type="match status" value="1"/>
</dbReference>
<evidence type="ECO:0000313" key="2">
    <source>
        <dbReference type="EMBL" id="MBS1258883.1"/>
    </source>
</evidence>
<comment type="caution">
    <text evidence="2">The sequence shown here is derived from an EMBL/GenBank/DDBJ whole genome shotgun (WGS) entry which is preliminary data.</text>
</comment>
<dbReference type="InterPro" id="IPR029063">
    <property type="entry name" value="SAM-dependent_MTases_sf"/>
</dbReference>
<dbReference type="AlphaFoldDB" id="A0A942A137"/>
<sequence>MNLIQFLKQFVLHTTKTGAVAPSSKGLADLITDTAGLHSASAVIQFGTGTGVFTEKIIQKIPDETRFFALEINPDFVKATRKRCPVAVVYHDSAANAKKYLGELGISECDCIICGLPWAAFSEELQNELLDTIIDILRPGGKFLTFAYLQGLLMPAGMRFKKKLSTRFNSVTKTKTVWLNFPPAFVYCAEK</sequence>
<evidence type="ECO:0000313" key="3">
    <source>
        <dbReference type="Proteomes" id="UP000722750"/>
    </source>
</evidence>
<dbReference type="EMBL" id="JAANXD010000076">
    <property type="protein sequence ID" value="MBS1258883.1"/>
    <property type="molecule type" value="Genomic_DNA"/>
</dbReference>
<accession>A0A942A137</accession>
<evidence type="ECO:0000259" key="1">
    <source>
        <dbReference type="Pfam" id="PF13649"/>
    </source>
</evidence>